<dbReference type="EMBL" id="CP002497">
    <property type="protein sequence ID" value="AET37353.1"/>
    <property type="molecule type" value="Genomic_DNA"/>
</dbReference>
<dbReference type="AlphaFoldDB" id="G8JME4"/>
<dbReference type="GO" id="GO:0030544">
    <property type="term" value="F:Hsp70 protein binding"/>
    <property type="evidence" value="ECO:0007669"/>
    <property type="project" value="TreeGrafter"/>
</dbReference>
<dbReference type="Gene3D" id="1.10.287.110">
    <property type="entry name" value="DnaJ domain"/>
    <property type="match status" value="1"/>
</dbReference>
<reference evidence="3" key="1">
    <citation type="journal article" date="2012" name="G3 (Bethesda)">
        <title>Pichia sorbitophila, an interspecies yeast hybrid reveals early steps of genome resolution following polyploidization.</title>
        <authorList>
            <person name="Leh Louis V."/>
            <person name="Despons L."/>
            <person name="Friedrich A."/>
            <person name="Martin T."/>
            <person name="Durrens P."/>
            <person name="Casaregola S."/>
            <person name="Neuveglise C."/>
            <person name="Fairhead C."/>
            <person name="Marck C."/>
            <person name="Cruz J.A."/>
            <person name="Straub M.L."/>
            <person name="Kugler V."/>
            <person name="Sacerdot C."/>
            <person name="Uzunov Z."/>
            <person name="Thierry A."/>
            <person name="Weiss S."/>
            <person name="Bleykasten C."/>
            <person name="De Montigny J."/>
            <person name="Jacques N."/>
            <person name="Jung P."/>
            <person name="Lemaire M."/>
            <person name="Mallet S."/>
            <person name="Morel G."/>
            <person name="Richard G.F."/>
            <person name="Sarkar A."/>
            <person name="Savel G."/>
            <person name="Schacherer J."/>
            <person name="Seret M.L."/>
            <person name="Talla E."/>
            <person name="Samson G."/>
            <person name="Jubin C."/>
            <person name="Poulain J."/>
            <person name="Vacherie B."/>
            <person name="Barbe V."/>
            <person name="Pelletier E."/>
            <person name="Sherman D.J."/>
            <person name="Westhof E."/>
            <person name="Weissenbach J."/>
            <person name="Baret P.V."/>
            <person name="Wincker P."/>
            <person name="Gaillardin C."/>
            <person name="Dujon B."/>
            <person name="Souciet J.L."/>
        </authorList>
    </citation>
    <scope>NUCLEOTIDE SEQUENCE [LARGE SCALE GENOMIC DNA]</scope>
    <source>
        <strain evidence="3">CBS 270.75 / DBVPG 7215 / KCTC 17166 / NRRL Y-17582</strain>
    </source>
</reference>
<dbReference type="InterPro" id="IPR036869">
    <property type="entry name" value="J_dom_sf"/>
</dbReference>
<dbReference type="GeneID" id="11469567"/>
<dbReference type="Pfam" id="PF00226">
    <property type="entry name" value="DnaJ"/>
    <property type="match status" value="1"/>
</dbReference>
<dbReference type="PANTHER" id="PTHR43908:SF6">
    <property type="entry name" value="J DOMAIN-CONTAINING PROTEIN DDB_G0295729"/>
    <property type="match status" value="1"/>
</dbReference>
<dbReference type="OrthoDB" id="436519at2759"/>
<evidence type="ECO:0000259" key="1">
    <source>
        <dbReference type="PROSITE" id="PS50076"/>
    </source>
</evidence>
<dbReference type="InterPro" id="IPR001623">
    <property type="entry name" value="DnaJ_domain"/>
</dbReference>
<dbReference type="InParanoid" id="G8JME4"/>
<sequence length="270" mass="31925">MATVERSIDSDINLYDELQIAILSKEDLNNVSISQLRKQYRQMALKYHPDKSTAPNAQEKFLKIKLAFDVLSDSDSRKRYNQWFQKRHFGDEHRRLQIKRLKQREAQQKSLDIVDPSELQRIQEYGQHLRKLLHFKQPYGDWKNVHFESRDTRHTLRESCTLRIALKQNATTRNKQTMKQLFKDANFPVVDMFFSSRNVETDDEHVLYTVMHDLAATTDLLNNWTEKDTLKSYISGIRPYVNVEYFHFEGTVKLDSSIMDKVGIDPQVIV</sequence>
<accession>G8JME4</accession>
<name>G8JME4_ERECY</name>
<dbReference type="GO" id="GO:0071218">
    <property type="term" value="P:cellular response to misfolded protein"/>
    <property type="evidence" value="ECO:0007669"/>
    <property type="project" value="TreeGrafter"/>
</dbReference>
<dbReference type="InterPro" id="IPR051100">
    <property type="entry name" value="DnaJ_subfamily_B/C"/>
</dbReference>
<keyword evidence="3" id="KW-1185">Reference proteome</keyword>
<feature type="domain" description="J" evidence="1">
    <location>
        <begin position="13"/>
        <end position="84"/>
    </location>
</feature>
<dbReference type="KEGG" id="erc:Ecym_1097"/>
<dbReference type="OMA" id="KHFKLPY"/>
<dbReference type="FunCoup" id="G8JME4">
    <property type="interactions" value="147"/>
</dbReference>
<dbReference type="PANTHER" id="PTHR43908">
    <property type="entry name" value="AT29763P-RELATED"/>
    <property type="match status" value="1"/>
</dbReference>
<dbReference type="RefSeq" id="XP_003644170.1">
    <property type="nucleotide sequence ID" value="XM_003644122.1"/>
</dbReference>
<dbReference type="STRING" id="931890.G8JME4"/>
<dbReference type="eggNOG" id="KOG0716">
    <property type="taxonomic scope" value="Eukaryota"/>
</dbReference>
<proteinExistence type="predicted"/>
<organism evidence="2 3">
    <name type="scientific">Eremothecium cymbalariae (strain CBS 270.75 / DBVPG 7215 / KCTC 17166 / NRRL Y-17582)</name>
    <name type="common">Yeast</name>
    <dbReference type="NCBI Taxonomy" id="931890"/>
    <lineage>
        <taxon>Eukaryota</taxon>
        <taxon>Fungi</taxon>
        <taxon>Dikarya</taxon>
        <taxon>Ascomycota</taxon>
        <taxon>Saccharomycotina</taxon>
        <taxon>Saccharomycetes</taxon>
        <taxon>Saccharomycetales</taxon>
        <taxon>Saccharomycetaceae</taxon>
        <taxon>Eremothecium</taxon>
    </lineage>
</organism>
<dbReference type="SUPFAM" id="SSF46565">
    <property type="entry name" value="Chaperone J-domain"/>
    <property type="match status" value="1"/>
</dbReference>
<protein>
    <recommendedName>
        <fullName evidence="1">J domain-containing protein</fullName>
    </recommendedName>
</protein>
<gene>
    <name evidence="2" type="ordered locus">Ecym_1097</name>
</gene>
<dbReference type="PROSITE" id="PS50076">
    <property type="entry name" value="DNAJ_2"/>
    <property type="match status" value="1"/>
</dbReference>
<dbReference type="Proteomes" id="UP000006790">
    <property type="component" value="Chromosome 1"/>
</dbReference>
<evidence type="ECO:0000313" key="2">
    <source>
        <dbReference type="EMBL" id="AET37353.1"/>
    </source>
</evidence>
<dbReference type="CDD" id="cd06257">
    <property type="entry name" value="DnaJ"/>
    <property type="match status" value="1"/>
</dbReference>
<dbReference type="SMART" id="SM00271">
    <property type="entry name" value="DnaJ"/>
    <property type="match status" value="1"/>
</dbReference>
<dbReference type="GO" id="GO:0005789">
    <property type="term" value="C:endoplasmic reticulum membrane"/>
    <property type="evidence" value="ECO:0007669"/>
    <property type="project" value="TreeGrafter"/>
</dbReference>
<evidence type="ECO:0000313" key="3">
    <source>
        <dbReference type="Proteomes" id="UP000006790"/>
    </source>
</evidence>
<dbReference type="PRINTS" id="PR00625">
    <property type="entry name" value="JDOMAIN"/>
</dbReference>
<dbReference type="HOGENOM" id="CLU_063717_0_0_1"/>